<evidence type="ECO:0000313" key="2">
    <source>
        <dbReference type="Proteomes" id="UP001186974"/>
    </source>
</evidence>
<sequence length="55" mass="6221">IAGMKALLSSLFGYNRSPRRPLRPVSEEMEEVISNNETIQRLLAEEKNLTASMTK</sequence>
<accession>A0ACC3CVY6</accession>
<gene>
    <name evidence="1" type="ORF">LTS18_013927</name>
</gene>
<name>A0ACC3CVY6_9PEZI</name>
<dbReference type="Proteomes" id="UP001186974">
    <property type="component" value="Unassembled WGS sequence"/>
</dbReference>
<dbReference type="EMBL" id="JAWDJW010010708">
    <property type="protein sequence ID" value="KAK3045375.1"/>
    <property type="molecule type" value="Genomic_DNA"/>
</dbReference>
<feature type="non-terminal residue" evidence="1">
    <location>
        <position position="1"/>
    </location>
</feature>
<reference evidence="1" key="1">
    <citation type="submission" date="2024-09" db="EMBL/GenBank/DDBJ databases">
        <title>Black Yeasts Isolated from many extreme environments.</title>
        <authorList>
            <person name="Coleine C."/>
            <person name="Stajich J.E."/>
            <person name="Selbmann L."/>
        </authorList>
    </citation>
    <scope>NUCLEOTIDE SEQUENCE</scope>
    <source>
        <strain evidence="1">CCFEE 5737</strain>
    </source>
</reference>
<comment type="caution">
    <text evidence="1">The sequence shown here is derived from an EMBL/GenBank/DDBJ whole genome shotgun (WGS) entry which is preliminary data.</text>
</comment>
<organism evidence="1 2">
    <name type="scientific">Coniosporium uncinatum</name>
    <dbReference type="NCBI Taxonomy" id="93489"/>
    <lineage>
        <taxon>Eukaryota</taxon>
        <taxon>Fungi</taxon>
        <taxon>Dikarya</taxon>
        <taxon>Ascomycota</taxon>
        <taxon>Pezizomycotina</taxon>
        <taxon>Dothideomycetes</taxon>
        <taxon>Dothideomycetes incertae sedis</taxon>
        <taxon>Coniosporium</taxon>
    </lineage>
</organism>
<protein>
    <submittedName>
        <fullName evidence="1">Uncharacterized protein</fullName>
    </submittedName>
</protein>
<proteinExistence type="predicted"/>
<evidence type="ECO:0000313" key="1">
    <source>
        <dbReference type="EMBL" id="KAK3045375.1"/>
    </source>
</evidence>
<keyword evidence="2" id="KW-1185">Reference proteome</keyword>